<feature type="domain" description="Phosphatidic acid phosphatase type 2/haloperoxidase" evidence="8">
    <location>
        <begin position="55"/>
        <end position="161"/>
    </location>
</feature>
<dbReference type="PANTHER" id="PTHR14969:SF62">
    <property type="entry name" value="DECAPRENYLPHOSPHORYL-5-PHOSPHORIBOSE PHOSPHATASE RV3807C-RELATED"/>
    <property type="match status" value="1"/>
</dbReference>
<protein>
    <submittedName>
        <fullName evidence="9">Undecaprenyl-diphosphatase</fullName>
    </submittedName>
</protein>
<feature type="transmembrane region" description="Helical" evidence="7">
    <location>
        <begin position="22"/>
        <end position="45"/>
    </location>
</feature>
<keyword evidence="10" id="KW-1185">Reference proteome</keyword>
<accession>A0A1M5SSB4</accession>
<dbReference type="AlphaFoldDB" id="A0A1M5SSB4"/>
<dbReference type="SUPFAM" id="SSF48317">
    <property type="entry name" value="Acid phosphatase/Vanadium-dependent haloperoxidase"/>
    <property type="match status" value="1"/>
</dbReference>
<evidence type="ECO:0000256" key="6">
    <source>
        <dbReference type="ARBA" id="ARBA00023136"/>
    </source>
</evidence>
<evidence type="ECO:0000313" key="9">
    <source>
        <dbReference type="EMBL" id="SHH41372.1"/>
    </source>
</evidence>
<dbReference type="Pfam" id="PF01569">
    <property type="entry name" value="PAP2"/>
    <property type="match status" value="1"/>
</dbReference>
<feature type="transmembrane region" description="Helical" evidence="7">
    <location>
        <begin position="122"/>
        <end position="140"/>
    </location>
</feature>
<dbReference type="InterPro" id="IPR036938">
    <property type="entry name" value="PAP2/HPO_sf"/>
</dbReference>
<evidence type="ECO:0000256" key="5">
    <source>
        <dbReference type="ARBA" id="ARBA00022989"/>
    </source>
</evidence>
<dbReference type="Proteomes" id="UP000184032">
    <property type="component" value="Unassembled WGS sequence"/>
</dbReference>
<evidence type="ECO:0000256" key="3">
    <source>
        <dbReference type="ARBA" id="ARBA00022692"/>
    </source>
</evidence>
<keyword evidence="3 7" id="KW-0812">Transmembrane</keyword>
<dbReference type="PANTHER" id="PTHR14969">
    <property type="entry name" value="SPHINGOSINE-1-PHOSPHATE PHOSPHOHYDROLASE"/>
    <property type="match status" value="1"/>
</dbReference>
<evidence type="ECO:0000256" key="4">
    <source>
        <dbReference type="ARBA" id="ARBA00022801"/>
    </source>
</evidence>
<evidence type="ECO:0000256" key="1">
    <source>
        <dbReference type="ARBA" id="ARBA00004651"/>
    </source>
</evidence>
<dbReference type="SMART" id="SM00014">
    <property type="entry name" value="acidPPc"/>
    <property type="match status" value="1"/>
</dbReference>
<proteinExistence type="predicted"/>
<dbReference type="GO" id="GO:0016787">
    <property type="term" value="F:hydrolase activity"/>
    <property type="evidence" value="ECO:0007669"/>
    <property type="project" value="UniProtKB-KW"/>
</dbReference>
<sequence length="175" mass="19504">MNLEIEILKYISGLHMPLLDKIMIFITSLGNSGLVFIAIGIILMLRKKSRREGINILLALGICFIFGNVIMKPLIARARPFTISEVELLIKAPTDFSFPSGHTYSAFAAAMSSYFYNKKRSIALFIFAIVMGFSRLYLYVHYPTDVFVGALFGIGCAILAKYILDTFTKKTGIAI</sequence>
<evidence type="ECO:0000256" key="7">
    <source>
        <dbReference type="SAM" id="Phobius"/>
    </source>
</evidence>
<dbReference type="InterPro" id="IPR000326">
    <property type="entry name" value="PAP2/HPO"/>
</dbReference>
<dbReference type="STRING" id="1120995.SAMN02745245_01274"/>
<evidence type="ECO:0000256" key="2">
    <source>
        <dbReference type="ARBA" id="ARBA00022475"/>
    </source>
</evidence>
<dbReference type="RefSeq" id="WP_073184805.1">
    <property type="nucleotide sequence ID" value="NZ_FQXI01000008.1"/>
</dbReference>
<dbReference type="GO" id="GO:0005886">
    <property type="term" value="C:plasma membrane"/>
    <property type="evidence" value="ECO:0007669"/>
    <property type="project" value="UniProtKB-SubCell"/>
</dbReference>
<name>A0A1M5SSB4_9FIRM</name>
<feature type="transmembrane region" description="Helical" evidence="7">
    <location>
        <begin position="146"/>
        <end position="164"/>
    </location>
</feature>
<feature type="transmembrane region" description="Helical" evidence="7">
    <location>
        <begin position="57"/>
        <end position="76"/>
    </location>
</feature>
<comment type="subcellular location">
    <subcellularLocation>
        <location evidence="1">Cell membrane</location>
        <topology evidence="1">Multi-pass membrane protein</topology>
    </subcellularLocation>
</comment>
<keyword evidence="5 7" id="KW-1133">Transmembrane helix</keyword>
<gene>
    <name evidence="9" type="ORF">SAMN02745245_01274</name>
</gene>
<keyword evidence="4" id="KW-0378">Hydrolase</keyword>
<organism evidence="9 10">
    <name type="scientific">Anaerosphaera aminiphila DSM 21120</name>
    <dbReference type="NCBI Taxonomy" id="1120995"/>
    <lineage>
        <taxon>Bacteria</taxon>
        <taxon>Bacillati</taxon>
        <taxon>Bacillota</taxon>
        <taxon>Tissierellia</taxon>
        <taxon>Tissierellales</taxon>
        <taxon>Peptoniphilaceae</taxon>
        <taxon>Anaerosphaera</taxon>
    </lineage>
</organism>
<reference evidence="10" key="1">
    <citation type="submission" date="2016-11" db="EMBL/GenBank/DDBJ databases">
        <authorList>
            <person name="Varghese N."/>
            <person name="Submissions S."/>
        </authorList>
    </citation>
    <scope>NUCLEOTIDE SEQUENCE [LARGE SCALE GENOMIC DNA]</scope>
    <source>
        <strain evidence="10">DSM 21120</strain>
    </source>
</reference>
<dbReference type="EMBL" id="FQXI01000008">
    <property type="protein sequence ID" value="SHH41372.1"/>
    <property type="molecule type" value="Genomic_DNA"/>
</dbReference>
<dbReference type="CDD" id="cd03392">
    <property type="entry name" value="PAP2_like_2"/>
    <property type="match status" value="1"/>
</dbReference>
<evidence type="ECO:0000259" key="8">
    <source>
        <dbReference type="SMART" id="SM00014"/>
    </source>
</evidence>
<keyword evidence="6 7" id="KW-0472">Membrane</keyword>
<feature type="transmembrane region" description="Helical" evidence="7">
    <location>
        <begin position="96"/>
        <end position="115"/>
    </location>
</feature>
<dbReference type="Gene3D" id="1.20.144.10">
    <property type="entry name" value="Phosphatidic acid phosphatase type 2/haloperoxidase"/>
    <property type="match status" value="2"/>
</dbReference>
<keyword evidence="2" id="KW-1003">Cell membrane</keyword>
<evidence type="ECO:0000313" key="10">
    <source>
        <dbReference type="Proteomes" id="UP000184032"/>
    </source>
</evidence>
<dbReference type="OrthoDB" id="9789113at2"/>